<evidence type="ECO:0000256" key="7">
    <source>
        <dbReference type="ARBA" id="ARBA00022798"/>
    </source>
</evidence>
<evidence type="ECO:0000256" key="10">
    <source>
        <dbReference type="ARBA" id="ARBA00052101"/>
    </source>
</evidence>
<accession>A0ABD2P2D1</accession>
<reference evidence="15 16" key="1">
    <citation type="journal article" date="2021" name="BMC Biol.">
        <title>Horizontally acquired antibacterial genes associated with adaptive radiation of ladybird beetles.</title>
        <authorList>
            <person name="Li H.S."/>
            <person name="Tang X.F."/>
            <person name="Huang Y.H."/>
            <person name="Xu Z.Y."/>
            <person name="Chen M.L."/>
            <person name="Du X.Y."/>
            <person name="Qiu B.Y."/>
            <person name="Chen P.T."/>
            <person name="Zhang W."/>
            <person name="Slipinski A."/>
            <person name="Escalona H.E."/>
            <person name="Waterhouse R.M."/>
            <person name="Zwick A."/>
            <person name="Pang H."/>
        </authorList>
    </citation>
    <scope>NUCLEOTIDE SEQUENCE [LARGE SCALE GENOMIC DNA]</scope>
    <source>
        <strain evidence="15">SYSU2018</strain>
    </source>
</reference>
<evidence type="ECO:0000259" key="14">
    <source>
        <dbReference type="Pfam" id="PF02782"/>
    </source>
</evidence>
<dbReference type="PIRSF" id="PIRSF000538">
    <property type="entry name" value="GlpK"/>
    <property type="match status" value="1"/>
</dbReference>
<dbReference type="FunFam" id="3.30.420.40:FF:000108">
    <property type="entry name" value="Glycerol kinase, glycosomal"/>
    <property type="match status" value="1"/>
</dbReference>
<evidence type="ECO:0000256" key="1">
    <source>
        <dbReference type="ARBA" id="ARBA00005190"/>
    </source>
</evidence>
<dbReference type="InterPro" id="IPR000577">
    <property type="entry name" value="Carb_kinase_FGGY"/>
</dbReference>
<dbReference type="EMBL" id="JABFTP020000165">
    <property type="protein sequence ID" value="KAL3285051.1"/>
    <property type="molecule type" value="Genomic_DNA"/>
</dbReference>
<keyword evidence="5" id="KW-0547">Nucleotide-binding</keyword>
<evidence type="ECO:0000256" key="6">
    <source>
        <dbReference type="ARBA" id="ARBA00022777"/>
    </source>
</evidence>
<evidence type="ECO:0000256" key="2">
    <source>
        <dbReference type="ARBA" id="ARBA00009156"/>
    </source>
</evidence>
<comment type="catalytic activity">
    <reaction evidence="10">
        <text>glycerol + ATP = sn-glycerol 3-phosphate + ADP + H(+)</text>
        <dbReference type="Rhea" id="RHEA:21644"/>
        <dbReference type="ChEBI" id="CHEBI:15378"/>
        <dbReference type="ChEBI" id="CHEBI:17754"/>
        <dbReference type="ChEBI" id="CHEBI:30616"/>
        <dbReference type="ChEBI" id="CHEBI:57597"/>
        <dbReference type="ChEBI" id="CHEBI:456216"/>
        <dbReference type="EC" id="2.7.1.30"/>
    </reaction>
</comment>
<comment type="caution">
    <text evidence="15">The sequence shown here is derived from an EMBL/GenBank/DDBJ whole genome shotgun (WGS) entry which is preliminary data.</text>
</comment>
<keyword evidence="6 12" id="KW-0418">Kinase</keyword>
<dbReference type="InterPro" id="IPR018483">
    <property type="entry name" value="Carb_kinase_FGGY_CS"/>
</dbReference>
<gene>
    <name evidence="15" type="ORF">HHI36_019177</name>
</gene>
<organism evidence="15 16">
    <name type="scientific">Cryptolaemus montrouzieri</name>
    <dbReference type="NCBI Taxonomy" id="559131"/>
    <lineage>
        <taxon>Eukaryota</taxon>
        <taxon>Metazoa</taxon>
        <taxon>Ecdysozoa</taxon>
        <taxon>Arthropoda</taxon>
        <taxon>Hexapoda</taxon>
        <taxon>Insecta</taxon>
        <taxon>Pterygota</taxon>
        <taxon>Neoptera</taxon>
        <taxon>Endopterygota</taxon>
        <taxon>Coleoptera</taxon>
        <taxon>Polyphaga</taxon>
        <taxon>Cucujiformia</taxon>
        <taxon>Coccinelloidea</taxon>
        <taxon>Coccinellidae</taxon>
        <taxon>Scymninae</taxon>
        <taxon>Scymnini</taxon>
        <taxon>Cryptolaemus</taxon>
    </lineage>
</organism>
<evidence type="ECO:0000256" key="3">
    <source>
        <dbReference type="ARBA" id="ARBA00012099"/>
    </source>
</evidence>
<comment type="pathway">
    <text evidence="1">Polyol metabolism; glycerol degradation via glycerol kinase pathway; sn-glycerol 3-phosphate from glycerol: step 1/1.</text>
</comment>
<sequence length="517" mass="56315">MSETNFSSFGPLVGAIDEGTSSARFILFKAGSVEEVASYQEELSSIFPQEGWVEQDPMRIIDLVNTCINKTVDELISKGGKVTDIVAVGITNQRESTVVWDRTSGIPFYNSIVWLDVRTSSTIEQLLDQVPNNARNKNYLKILCGLPLNPYFSGVKARWLKDNIPAVKKAMQTGNCMFGTIDTWLIWNLTGGVKGGKHITDCTNASRTMLMNIDTLKWDPVLLSFFDLPSSILPEIKSSAEVYGRISSGPLQGVPISGCLGDQHAALLGQMCLSRGEAKATYGTGCFLLYNTGVTKIDSAHGLLTTVGYKLGPNKPTVYALEGSVAIAGAALNWLRDNLNILDDFKDAERIGKEAESVQSGEVYFVPAFSGLYAPYWQADARGIIAGITEDTTSNHIVRATLEAVCFQIRDILDAMSQDCKLPLQRLKVDGGMTANSLIMQLQADLAGITVVKSAVLQSTALGAAMAAGSAVGHWNVDSSAINIPSRTWYPIYTDDERDVKYSKWKMAIERSLGWDM</sequence>
<evidence type="ECO:0000259" key="13">
    <source>
        <dbReference type="Pfam" id="PF00370"/>
    </source>
</evidence>
<dbReference type="EC" id="2.7.1.30" evidence="3"/>
<dbReference type="PANTHER" id="PTHR10196">
    <property type="entry name" value="SUGAR KINASE"/>
    <property type="match status" value="1"/>
</dbReference>
<keyword evidence="8" id="KW-0067">ATP-binding</keyword>
<dbReference type="SUPFAM" id="SSF53067">
    <property type="entry name" value="Actin-like ATPase domain"/>
    <property type="match status" value="2"/>
</dbReference>
<evidence type="ECO:0000256" key="11">
    <source>
        <dbReference type="ARBA" id="ARBA00071571"/>
    </source>
</evidence>
<dbReference type="AlphaFoldDB" id="A0ABD2P2D1"/>
<evidence type="ECO:0000256" key="4">
    <source>
        <dbReference type="ARBA" id="ARBA00022679"/>
    </source>
</evidence>
<protein>
    <recommendedName>
        <fullName evidence="11">Probable glycerol kinase</fullName>
        <ecNumber evidence="3">2.7.1.30</ecNumber>
    </recommendedName>
    <alternativeName>
        <fullName evidence="9">ATP:glycerol 3-phosphotransferase</fullName>
    </alternativeName>
</protein>
<dbReference type="InterPro" id="IPR005999">
    <property type="entry name" value="Glycerol_kin"/>
</dbReference>
<evidence type="ECO:0000313" key="15">
    <source>
        <dbReference type="EMBL" id="KAL3285051.1"/>
    </source>
</evidence>
<dbReference type="Pfam" id="PF00370">
    <property type="entry name" value="FGGY_N"/>
    <property type="match status" value="1"/>
</dbReference>
<feature type="domain" description="Carbohydrate kinase FGGY N-terminal" evidence="13">
    <location>
        <begin position="13"/>
        <end position="269"/>
    </location>
</feature>
<dbReference type="InterPro" id="IPR018485">
    <property type="entry name" value="FGGY_C"/>
</dbReference>
<dbReference type="InterPro" id="IPR042018">
    <property type="entry name" value="GK1-3_metazoan-type"/>
</dbReference>
<evidence type="ECO:0000256" key="9">
    <source>
        <dbReference type="ARBA" id="ARBA00043149"/>
    </source>
</evidence>
<name>A0ABD2P2D1_9CUCU</name>
<dbReference type="CDD" id="cd07792">
    <property type="entry name" value="ASKHA_NBD_FGGY_GK1-3-like"/>
    <property type="match status" value="1"/>
</dbReference>
<dbReference type="InterPro" id="IPR018484">
    <property type="entry name" value="FGGY_N"/>
</dbReference>
<dbReference type="Proteomes" id="UP001516400">
    <property type="component" value="Unassembled WGS sequence"/>
</dbReference>
<keyword evidence="7" id="KW-0319">Glycerol metabolism</keyword>
<evidence type="ECO:0000313" key="16">
    <source>
        <dbReference type="Proteomes" id="UP001516400"/>
    </source>
</evidence>
<dbReference type="GO" id="GO:0004370">
    <property type="term" value="F:glycerol kinase activity"/>
    <property type="evidence" value="ECO:0007669"/>
    <property type="project" value="UniProtKB-EC"/>
</dbReference>
<dbReference type="NCBIfam" id="NF000756">
    <property type="entry name" value="PRK00047.1"/>
    <property type="match status" value="1"/>
</dbReference>
<evidence type="ECO:0000256" key="12">
    <source>
        <dbReference type="RuleBase" id="RU003733"/>
    </source>
</evidence>
<evidence type="ECO:0000256" key="8">
    <source>
        <dbReference type="ARBA" id="ARBA00022840"/>
    </source>
</evidence>
<feature type="domain" description="Carbohydrate kinase FGGY C-terminal" evidence="14">
    <location>
        <begin position="279"/>
        <end position="471"/>
    </location>
</feature>
<dbReference type="Gene3D" id="3.30.420.40">
    <property type="match status" value="2"/>
</dbReference>
<dbReference type="PROSITE" id="PS00445">
    <property type="entry name" value="FGGY_KINASES_2"/>
    <property type="match status" value="1"/>
</dbReference>
<dbReference type="FunFam" id="3.30.420.40:FF:000177">
    <property type="entry name" value="Glycerol kinase"/>
    <property type="match status" value="1"/>
</dbReference>
<dbReference type="NCBIfam" id="TIGR01311">
    <property type="entry name" value="glycerol_kin"/>
    <property type="match status" value="1"/>
</dbReference>
<dbReference type="PANTHER" id="PTHR10196:SF82">
    <property type="entry name" value="GLYCEROL KINASE"/>
    <property type="match status" value="1"/>
</dbReference>
<dbReference type="InterPro" id="IPR043129">
    <property type="entry name" value="ATPase_NBD"/>
</dbReference>
<proteinExistence type="inferred from homology"/>
<dbReference type="GO" id="GO:0006071">
    <property type="term" value="P:glycerol metabolic process"/>
    <property type="evidence" value="ECO:0007669"/>
    <property type="project" value="UniProtKB-KW"/>
</dbReference>
<keyword evidence="4 12" id="KW-0808">Transferase</keyword>
<keyword evidence="16" id="KW-1185">Reference proteome</keyword>
<dbReference type="GO" id="GO:0005524">
    <property type="term" value="F:ATP binding"/>
    <property type="evidence" value="ECO:0007669"/>
    <property type="project" value="UniProtKB-KW"/>
</dbReference>
<dbReference type="Pfam" id="PF02782">
    <property type="entry name" value="FGGY_C"/>
    <property type="match status" value="1"/>
</dbReference>
<evidence type="ECO:0000256" key="5">
    <source>
        <dbReference type="ARBA" id="ARBA00022741"/>
    </source>
</evidence>
<comment type="similarity">
    <text evidence="2 12">Belongs to the FGGY kinase family.</text>
</comment>